<evidence type="ECO:0000256" key="2">
    <source>
        <dbReference type="ARBA" id="ARBA00022448"/>
    </source>
</evidence>
<feature type="domain" description="Major facilitator superfamily (MFS) profile" evidence="7">
    <location>
        <begin position="267"/>
        <end position="464"/>
    </location>
</feature>
<keyword evidence="3 6" id="KW-0812">Transmembrane</keyword>
<organism evidence="8 9">
    <name type="scientific">Schaalia naturae</name>
    <dbReference type="NCBI Taxonomy" id="635203"/>
    <lineage>
        <taxon>Bacteria</taxon>
        <taxon>Bacillati</taxon>
        <taxon>Actinomycetota</taxon>
        <taxon>Actinomycetes</taxon>
        <taxon>Actinomycetales</taxon>
        <taxon>Actinomycetaceae</taxon>
        <taxon>Schaalia</taxon>
    </lineage>
</organism>
<keyword evidence="4 6" id="KW-1133">Transmembrane helix</keyword>
<comment type="caution">
    <text evidence="8">The sequence shown here is derived from an EMBL/GenBank/DDBJ whole genome shotgun (WGS) entry which is preliminary data.</text>
</comment>
<evidence type="ECO:0000313" key="9">
    <source>
        <dbReference type="Proteomes" id="UP001596527"/>
    </source>
</evidence>
<feature type="transmembrane region" description="Helical" evidence="6">
    <location>
        <begin position="280"/>
        <end position="298"/>
    </location>
</feature>
<evidence type="ECO:0000259" key="7">
    <source>
        <dbReference type="PROSITE" id="PS50850"/>
    </source>
</evidence>
<keyword evidence="2" id="KW-0813">Transport</keyword>
<evidence type="ECO:0000256" key="1">
    <source>
        <dbReference type="ARBA" id="ARBA00004651"/>
    </source>
</evidence>
<reference evidence="9" key="1">
    <citation type="journal article" date="2019" name="Int. J. Syst. Evol. Microbiol.">
        <title>The Global Catalogue of Microorganisms (GCM) 10K type strain sequencing project: providing services to taxonomists for standard genome sequencing and annotation.</title>
        <authorList>
            <consortium name="The Broad Institute Genomics Platform"/>
            <consortium name="The Broad Institute Genome Sequencing Center for Infectious Disease"/>
            <person name="Wu L."/>
            <person name="Ma J."/>
        </authorList>
    </citation>
    <scope>NUCLEOTIDE SEQUENCE [LARGE SCALE GENOMIC DNA]</scope>
    <source>
        <strain evidence="9">CCUG 56698</strain>
    </source>
</reference>
<evidence type="ECO:0000256" key="4">
    <source>
        <dbReference type="ARBA" id="ARBA00022989"/>
    </source>
</evidence>
<dbReference type="InterPro" id="IPR036259">
    <property type="entry name" value="MFS_trans_sf"/>
</dbReference>
<dbReference type="PANTHER" id="PTHR23519">
    <property type="entry name" value="AUTOPHAGY-RELATED PROTEIN 22"/>
    <property type="match status" value="1"/>
</dbReference>
<dbReference type="InterPro" id="IPR024671">
    <property type="entry name" value="Atg22-like"/>
</dbReference>
<feature type="transmembrane region" description="Helical" evidence="6">
    <location>
        <begin position="357"/>
        <end position="373"/>
    </location>
</feature>
<feature type="transmembrane region" description="Helical" evidence="6">
    <location>
        <begin position="171"/>
        <end position="191"/>
    </location>
</feature>
<accession>A0ABW2SPI2</accession>
<dbReference type="PANTHER" id="PTHR23519:SF1">
    <property type="entry name" value="AUTOPHAGY-RELATED PROTEIN 22"/>
    <property type="match status" value="1"/>
</dbReference>
<feature type="transmembrane region" description="Helical" evidence="6">
    <location>
        <begin position="304"/>
        <end position="324"/>
    </location>
</feature>
<protein>
    <submittedName>
        <fullName evidence="8">MFS transporter</fullName>
    </submittedName>
</protein>
<sequence>MTHPVPTAPAASAASADDPKPRILTPRILGWAFWDWGSAAFNAVATTFVFSVYLTSDGMFTDKATATEHLSTGLTVAGVLIALLAPVTGQRADRRGKGGVWLGWFTAAVVVCLGLMFFVAPDSPLGQEGALWLGIGLLGLGNVFFEFASVNYNAMLNHISTKRTMGRISGLGWGLGYVGGIVLLLILFVGFINPEVGWFGVTAQNGLNVRVSMLVAALWFGVSALPVILNPPRPAHPGHDTGRESLIDSYRKLWGTVVSLFREAPHTLSFLIASAIYRDGLAGVFTFGAIIAASVFGFSSSEVIVFAIAANVVAGLATIAFGALDDRVGPKRVIMISLVCMVASGLGVFALSGRGPVVFWILGLILCVFVGPAQSASRSFLGRVIPEGREGEVFGLYATTGRAVSFLSPLLYGVFIRIGRAFGPEGGDPTAWGILGIIVILAAGLALLAPIRTERAHLDIYREG</sequence>
<gene>
    <name evidence="8" type="ORF">ACFQWG_12715</name>
</gene>
<feature type="transmembrane region" description="Helical" evidence="6">
    <location>
        <begin position="430"/>
        <end position="451"/>
    </location>
</feature>
<proteinExistence type="predicted"/>
<feature type="transmembrane region" description="Helical" evidence="6">
    <location>
        <begin position="28"/>
        <end position="50"/>
    </location>
</feature>
<evidence type="ECO:0000313" key="8">
    <source>
        <dbReference type="EMBL" id="MFC7582057.1"/>
    </source>
</evidence>
<dbReference type="SUPFAM" id="SSF103473">
    <property type="entry name" value="MFS general substrate transporter"/>
    <property type="match status" value="1"/>
</dbReference>
<keyword evidence="5 6" id="KW-0472">Membrane</keyword>
<feature type="transmembrane region" description="Helical" evidence="6">
    <location>
        <begin position="99"/>
        <end position="119"/>
    </location>
</feature>
<feature type="transmembrane region" description="Helical" evidence="6">
    <location>
        <begin position="131"/>
        <end position="150"/>
    </location>
</feature>
<name>A0ABW2SPI2_9ACTO</name>
<dbReference type="RefSeq" id="WP_380975875.1">
    <property type="nucleotide sequence ID" value="NZ_JBHTEF010000001.1"/>
</dbReference>
<feature type="transmembrane region" description="Helical" evidence="6">
    <location>
        <begin position="70"/>
        <end position="87"/>
    </location>
</feature>
<feature type="transmembrane region" description="Helical" evidence="6">
    <location>
        <begin position="394"/>
        <end position="418"/>
    </location>
</feature>
<evidence type="ECO:0000256" key="5">
    <source>
        <dbReference type="ARBA" id="ARBA00023136"/>
    </source>
</evidence>
<dbReference type="InterPro" id="IPR020846">
    <property type="entry name" value="MFS_dom"/>
</dbReference>
<evidence type="ECO:0000256" key="6">
    <source>
        <dbReference type="SAM" id="Phobius"/>
    </source>
</evidence>
<dbReference type="Proteomes" id="UP001596527">
    <property type="component" value="Unassembled WGS sequence"/>
</dbReference>
<feature type="transmembrane region" description="Helical" evidence="6">
    <location>
        <begin position="333"/>
        <end position="351"/>
    </location>
</feature>
<comment type="subcellular location">
    <subcellularLocation>
        <location evidence="1">Cell membrane</location>
        <topology evidence="1">Multi-pass membrane protein</topology>
    </subcellularLocation>
</comment>
<dbReference type="InterPro" id="IPR050495">
    <property type="entry name" value="ATG22/LtaA_families"/>
</dbReference>
<feature type="transmembrane region" description="Helical" evidence="6">
    <location>
        <begin position="211"/>
        <end position="229"/>
    </location>
</feature>
<dbReference type="EMBL" id="JBHTEF010000001">
    <property type="protein sequence ID" value="MFC7582057.1"/>
    <property type="molecule type" value="Genomic_DNA"/>
</dbReference>
<evidence type="ECO:0000256" key="3">
    <source>
        <dbReference type="ARBA" id="ARBA00022692"/>
    </source>
</evidence>
<dbReference type="PROSITE" id="PS50850">
    <property type="entry name" value="MFS"/>
    <property type="match status" value="1"/>
</dbReference>
<dbReference type="Gene3D" id="1.20.1250.20">
    <property type="entry name" value="MFS general substrate transporter like domains"/>
    <property type="match status" value="1"/>
</dbReference>
<dbReference type="Pfam" id="PF11700">
    <property type="entry name" value="ATG22"/>
    <property type="match status" value="1"/>
</dbReference>
<keyword evidence="9" id="KW-1185">Reference proteome</keyword>